<proteinExistence type="predicted"/>
<protein>
    <recommendedName>
        <fullName evidence="5">Meiotically up-regulated 65 protein</fullName>
    </recommendedName>
</protein>
<dbReference type="AlphaFoldDB" id="A0A166RR32"/>
<dbReference type="OrthoDB" id="72441at2759"/>
<keyword evidence="4" id="KW-1185">Reference proteome</keyword>
<feature type="coiled-coil region" evidence="1">
    <location>
        <begin position="302"/>
        <end position="360"/>
    </location>
</feature>
<feature type="compositionally biased region" description="Acidic residues" evidence="2">
    <location>
        <begin position="63"/>
        <end position="72"/>
    </location>
</feature>
<dbReference type="EMBL" id="AZGY01000001">
    <property type="protein sequence ID" value="OAA33405.1"/>
    <property type="molecule type" value="Genomic_DNA"/>
</dbReference>
<reference evidence="3 4" key="1">
    <citation type="journal article" date="2016" name="Genome Biol. Evol.">
        <title>Divergent and convergent evolution of fungal pathogenicity.</title>
        <authorList>
            <person name="Shang Y."/>
            <person name="Xiao G."/>
            <person name="Zheng P."/>
            <person name="Cen K."/>
            <person name="Zhan S."/>
            <person name="Wang C."/>
        </authorList>
    </citation>
    <scope>NUCLEOTIDE SEQUENCE [LARGE SCALE GENOMIC DNA]</scope>
    <source>
        <strain evidence="3 4">RCEF 2490</strain>
    </source>
</reference>
<gene>
    <name evidence="3" type="ORF">AAL_00870</name>
</gene>
<feature type="region of interest" description="Disordered" evidence="2">
    <location>
        <begin position="247"/>
        <end position="271"/>
    </location>
</feature>
<feature type="compositionally biased region" description="Basic and acidic residues" evidence="2">
    <location>
        <begin position="16"/>
        <end position="27"/>
    </location>
</feature>
<name>A0A166RR32_9HYPO</name>
<keyword evidence="1" id="KW-0175">Coiled coil</keyword>
<evidence type="ECO:0000313" key="4">
    <source>
        <dbReference type="Proteomes" id="UP000078544"/>
    </source>
</evidence>
<evidence type="ECO:0000256" key="2">
    <source>
        <dbReference type="SAM" id="MobiDB-lite"/>
    </source>
</evidence>
<evidence type="ECO:0000313" key="3">
    <source>
        <dbReference type="EMBL" id="OAA33405.1"/>
    </source>
</evidence>
<sequence>MVRVRSSRRVAGLKPGDYDHEIGLVDHDEADDASPSPPSFSVNTQQNASLDYNHLSRQFRDGEDGEPQEPSEDCPHPSMQPSIEVQAATPDVFSDSPHRIMPKRPQDTRETAIDIMYENERGGFLCGVPLFSSAALGGLDPPAWTNAYHKSSPTNIHTAVVPDPSWEWVWPEWRINHQDGVDQGGWEYSFAFSRKFSWHKAKWWNSFVRRRVWIRKRARRKGSDTNSSASLLNSNYFAIRPASHHGHRQSIGSLASSQVPSKSSLTRSPSMSLKEVIEDPIEIGNICALLNVLRSSRIDREKREAVENYLEHADDLSDLQNEMQEIMSTFVYQASRKQLLSHLTYKYDEITRKLEQENQKDDTELLKRQDALRAVIERANEEAGKLVYWSDVRQVAEQGDLRVSVDGDPGWYDSHPGLDCSGPTETKGGKLHGSR</sequence>
<feature type="compositionally biased region" description="Polar residues" evidence="2">
    <location>
        <begin position="40"/>
        <end position="50"/>
    </location>
</feature>
<accession>A0A166RR32</accession>
<evidence type="ECO:0000256" key="1">
    <source>
        <dbReference type="SAM" id="Coils"/>
    </source>
</evidence>
<organism evidence="3 4">
    <name type="scientific">Moelleriella libera RCEF 2490</name>
    <dbReference type="NCBI Taxonomy" id="1081109"/>
    <lineage>
        <taxon>Eukaryota</taxon>
        <taxon>Fungi</taxon>
        <taxon>Dikarya</taxon>
        <taxon>Ascomycota</taxon>
        <taxon>Pezizomycotina</taxon>
        <taxon>Sordariomycetes</taxon>
        <taxon>Hypocreomycetidae</taxon>
        <taxon>Hypocreales</taxon>
        <taxon>Clavicipitaceae</taxon>
        <taxon>Moelleriella</taxon>
    </lineage>
</organism>
<feature type="region of interest" description="Disordered" evidence="2">
    <location>
        <begin position="414"/>
        <end position="435"/>
    </location>
</feature>
<dbReference type="STRING" id="1081109.A0A166RR32"/>
<dbReference type="Proteomes" id="UP000078544">
    <property type="component" value="Unassembled WGS sequence"/>
</dbReference>
<evidence type="ECO:0008006" key="5">
    <source>
        <dbReference type="Google" id="ProtNLM"/>
    </source>
</evidence>
<feature type="compositionally biased region" description="Polar residues" evidence="2">
    <location>
        <begin position="250"/>
        <end position="271"/>
    </location>
</feature>
<comment type="caution">
    <text evidence="3">The sequence shown here is derived from an EMBL/GenBank/DDBJ whole genome shotgun (WGS) entry which is preliminary data.</text>
</comment>
<feature type="region of interest" description="Disordered" evidence="2">
    <location>
        <begin position="1"/>
        <end position="81"/>
    </location>
</feature>